<evidence type="ECO:0000256" key="4">
    <source>
        <dbReference type="ARBA" id="ARBA00022692"/>
    </source>
</evidence>
<comment type="similarity">
    <text evidence="2">Belongs to the ERD2 family.</text>
</comment>
<dbReference type="PROSITE" id="PS00951">
    <property type="entry name" value="ER_LUMEN_RECEPTOR_1"/>
    <property type="match status" value="1"/>
</dbReference>
<keyword evidence="13" id="KW-1185">Reference proteome</keyword>
<keyword evidence="10 12" id="KW-0675">Receptor</keyword>
<evidence type="ECO:0000256" key="5">
    <source>
        <dbReference type="ARBA" id="ARBA00022824"/>
    </source>
</evidence>
<evidence type="ECO:0000313" key="13">
    <source>
        <dbReference type="Proteomes" id="UP000278143"/>
    </source>
</evidence>
<keyword evidence="8 11" id="KW-1133">Transmembrane helix</keyword>
<evidence type="ECO:0000256" key="9">
    <source>
        <dbReference type="ARBA" id="ARBA00023136"/>
    </source>
</evidence>
<dbReference type="GO" id="GO:0006621">
    <property type="term" value="P:protein retention in ER lumen"/>
    <property type="evidence" value="ECO:0007669"/>
    <property type="project" value="InterPro"/>
</dbReference>
<feature type="transmembrane region" description="Helical" evidence="11">
    <location>
        <begin position="180"/>
        <end position="199"/>
    </location>
</feature>
<feature type="transmembrane region" description="Helical" evidence="11">
    <location>
        <begin position="62"/>
        <end position="80"/>
    </location>
</feature>
<dbReference type="PRINTS" id="PR00660">
    <property type="entry name" value="ERLUMENR"/>
</dbReference>
<evidence type="ECO:0000256" key="10">
    <source>
        <dbReference type="ARBA" id="ARBA00023170"/>
    </source>
</evidence>
<reference evidence="13" key="1">
    <citation type="journal article" date="2018" name="Nat. Microbiol.">
        <title>Leveraging single-cell genomics to expand the fungal tree of life.</title>
        <authorList>
            <person name="Ahrendt S.R."/>
            <person name="Quandt C.A."/>
            <person name="Ciobanu D."/>
            <person name="Clum A."/>
            <person name="Salamov A."/>
            <person name="Andreopoulos B."/>
            <person name="Cheng J.F."/>
            <person name="Woyke T."/>
            <person name="Pelin A."/>
            <person name="Henrissat B."/>
            <person name="Reynolds N.K."/>
            <person name="Benny G.L."/>
            <person name="Smith M.E."/>
            <person name="James T.Y."/>
            <person name="Grigoriev I.V."/>
        </authorList>
    </citation>
    <scope>NUCLEOTIDE SEQUENCE [LARGE SCALE GENOMIC DNA]</scope>
    <source>
        <strain evidence="13">Benny S71-1</strain>
    </source>
</reference>
<evidence type="ECO:0000256" key="8">
    <source>
        <dbReference type="ARBA" id="ARBA00022989"/>
    </source>
</evidence>
<evidence type="ECO:0000313" key="12">
    <source>
        <dbReference type="EMBL" id="RKP22823.1"/>
    </source>
</evidence>
<gene>
    <name evidence="12" type="ORF">SYNPS1DRAFT_19518</name>
</gene>
<comment type="subcellular location">
    <subcellularLocation>
        <location evidence="1">Endoplasmic reticulum membrane</location>
        <topology evidence="1">Multi-pass membrane protein</topology>
    </subcellularLocation>
</comment>
<dbReference type="GO" id="GO:0015031">
    <property type="term" value="P:protein transport"/>
    <property type="evidence" value="ECO:0007669"/>
    <property type="project" value="UniProtKB-KW"/>
</dbReference>
<keyword evidence="3" id="KW-0813">Transport</keyword>
<keyword evidence="9 11" id="KW-0472">Membrane</keyword>
<evidence type="ECO:0000256" key="1">
    <source>
        <dbReference type="ARBA" id="ARBA00004477"/>
    </source>
</evidence>
<name>A0A4P9YSB7_9FUNG</name>
<keyword evidence="5" id="KW-0256">Endoplasmic reticulum</keyword>
<dbReference type="GO" id="GO:0005789">
    <property type="term" value="C:endoplasmic reticulum membrane"/>
    <property type="evidence" value="ECO:0007669"/>
    <property type="project" value="UniProtKB-SubCell"/>
</dbReference>
<dbReference type="GO" id="GO:0046923">
    <property type="term" value="F:ER retention sequence binding"/>
    <property type="evidence" value="ECO:0007669"/>
    <property type="project" value="InterPro"/>
</dbReference>
<dbReference type="PANTHER" id="PTHR10585">
    <property type="entry name" value="ER LUMEN PROTEIN RETAINING RECEPTOR"/>
    <property type="match status" value="1"/>
</dbReference>
<evidence type="ECO:0000256" key="3">
    <source>
        <dbReference type="ARBA" id="ARBA00022448"/>
    </source>
</evidence>
<dbReference type="AlphaFoldDB" id="A0A4P9YSB7"/>
<protein>
    <submittedName>
        <fullName evidence="12">ER lumen protein retaining receptor</fullName>
    </submittedName>
</protein>
<sequence length="212" mass="24814">MNIFRLVADLMHLGSILILLLKMFTSRSCAGISFKTQALYLIVFVTRYLDLFTHFVSVYNTFMKIFFISSAGYILYMMRVPLKDTYNKHLDAFRWEFLLGGAGVLALVFTHKYTVIETLWTYSIFLEMMAILPQLLQLQRTGEAETITTHYLFALGAYRALYIVNWIYRYETEHHVDAISTMAGIVQTALYCDFFYVYFTRVLKGKRFKLPV</sequence>
<evidence type="ECO:0000256" key="2">
    <source>
        <dbReference type="ARBA" id="ARBA00010120"/>
    </source>
</evidence>
<keyword evidence="4 11" id="KW-0812">Transmembrane</keyword>
<proteinExistence type="inferred from homology"/>
<dbReference type="EMBL" id="KZ991622">
    <property type="protein sequence ID" value="RKP22823.1"/>
    <property type="molecule type" value="Genomic_DNA"/>
</dbReference>
<organism evidence="12 13">
    <name type="scientific">Syncephalis pseudoplumigaleata</name>
    <dbReference type="NCBI Taxonomy" id="1712513"/>
    <lineage>
        <taxon>Eukaryota</taxon>
        <taxon>Fungi</taxon>
        <taxon>Fungi incertae sedis</taxon>
        <taxon>Zoopagomycota</taxon>
        <taxon>Zoopagomycotina</taxon>
        <taxon>Zoopagomycetes</taxon>
        <taxon>Zoopagales</taxon>
        <taxon>Piptocephalidaceae</taxon>
        <taxon>Syncephalis</taxon>
    </lineage>
</organism>
<keyword evidence="7" id="KW-0653">Protein transport</keyword>
<dbReference type="Proteomes" id="UP000278143">
    <property type="component" value="Unassembled WGS sequence"/>
</dbReference>
<dbReference type="OrthoDB" id="7694678at2759"/>
<keyword evidence="6" id="KW-0931">ER-Golgi transport</keyword>
<feature type="transmembrane region" description="Helical" evidence="11">
    <location>
        <begin position="150"/>
        <end position="168"/>
    </location>
</feature>
<evidence type="ECO:0000256" key="6">
    <source>
        <dbReference type="ARBA" id="ARBA00022892"/>
    </source>
</evidence>
<dbReference type="GO" id="GO:0016192">
    <property type="term" value="P:vesicle-mediated transport"/>
    <property type="evidence" value="ECO:0007669"/>
    <property type="project" value="UniProtKB-KW"/>
</dbReference>
<dbReference type="Pfam" id="PF00810">
    <property type="entry name" value="ER_lumen_recept"/>
    <property type="match status" value="1"/>
</dbReference>
<feature type="transmembrane region" description="Helical" evidence="11">
    <location>
        <begin position="92"/>
        <end position="113"/>
    </location>
</feature>
<evidence type="ECO:0000256" key="7">
    <source>
        <dbReference type="ARBA" id="ARBA00022927"/>
    </source>
</evidence>
<dbReference type="InterPro" id="IPR000133">
    <property type="entry name" value="ER_ret_rcpt"/>
</dbReference>
<evidence type="ECO:0000256" key="11">
    <source>
        <dbReference type="SAM" id="Phobius"/>
    </source>
</evidence>
<accession>A0A4P9YSB7</accession>